<dbReference type="EMBL" id="VWPL01000005">
    <property type="protein sequence ID" value="KAA5602637.1"/>
    <property type="molecule type" value="Genomic_DNA"/>
</dbReference>
<dbReference type="SMART" id="SM00490">
    <property type="entry name" value="HELICc"/>
    <property type="match status" value="1"/>
</dbReference>
<evidence type="ECO:0000259" key="6">
    <source>
        <dbReference type="PROSITE" id="PS51194"/>
    </source>
</evidence>
<comment type="caution">
    <text evidence="7">The sequence shown here is derived from an EMBL/GenBank/DDBJ whole genome shotgun (WGS) entry which is preliminary data.</text>
</comment>
<organism evidence="7 8">
    <name type="scientific">Blastochloris sulfoviridis</name>
    <dbReference type="NCBI Taxonomy" id="50712"/>
    <lineage>
        <taxon>Bacteria</taxon>
        <taxon>Pseudomonadati</taxon>
        <taxon>Pseudomonadota</taxon>
        <taxon>Alphaproteobacteria</taxon>
        <taxon>Hyphomicrobiales</taxon>
        <taxon>Blastochloridaceae</taxon>
        <taxon>Blastochloris</taxon>
    </lineage>
</organism>
<dbReference type="GO" id="GO:0005524">
    <property type="term" value="F:ATP binding"/>
    <property type="evidence" value="ECO:0007669"/>
    <property type="project" value="InterPro"/>
</dbReference>
<dbReference type="InterPro" id="IPR027417">
    <property type="entry name" value="P-loop_NTPase"/>
</dbReference>
<keyword evidence="8" id="KW-1185">Reference proteome</keyword>
<dbReference type="InterPro" id="IPR014001">
    <property type="entry name" value="Helicase_ATP-bd"/>
</dbReference>
<dbReference type="GO" id="GO:0004386">
    <property type="term" value="F:helicase activity"/>
    <property type="evidence" value="ECO:0007669"/>
    <property type="project" value="UniProtKB-KW"/>
</dbReference>
<dbReference type="AlphaFoldDB" id="A0A5M6I455"/>
<evidence type="ECO:0000256" key="3">
    <source>
        <dbReference type="SAM" id="MobiDB-lite"/>
    </source>
</evidence>
<evidence type="ECO:0000256" key="1">
    <source>
        <dbReference type="ARBA" id="ARBA00022801"/>
    </source>
</evidence>
<dbReference type="InterPro" id="IPR001650">
    <property type="entry name" value="Helicase_C-like"/>
</dbReference>
<dbReference type="Pfam" id="PF00271">
    <property type="entry name" value="Helicase_C"/>
    <property type="match status" value="1"/>
</dbReference>
<keyword evidence="7" id="KW-0547">Nucleotide-binding</keyword>
<sequence length="962" mass="106158">MAKESRTKSSGGTRPGKAAKRAVPKTSGRARKVLDRPALQGWNTTDDEEIALRRWRGTTEIVAIETIEADHPVFGTFKTRSETGGSYEVEIRDLKGFSNSCGCIDHRVNGLGTCKHVEGVLAALHRRGAKAFRAAAAAGPTRVEIFLDRRGTPRPMIAWPVAESELEDDREPVRGWLAPFLAADGTLDPAPDNIATLVDAWSVAPADVRLRLRVSRLFGPWLAREQRTRSRIEERAAFLAEVTRGEADFEVVKLPLLPYQREGMLHLAFGERALLADEMGLGKTVQAIAACELLARRKGISRVLIVCPASLKAEWEEQIARFTDRPAHSVFGPRAERLARYRDPVFFTIVNYEQVLVDADDINAVLSPDLVVLDEAQRIKNWQTKTARRVKSLRSLYVFVLTGTPVENRIDELYSIVQYLDPELVGPLFRFNRDFYQLDERGRPADYKNLDDLHRRVAPVMLRRRKADVERELPGRTVTNYFVPMVEEQKARYDDYKSQAARLIAIAQRRPLLPKEFDRLQMLLACMRMVCDTPAILDPSCRVSPKLEELERVFGDLFEEPDRKVIVFSEWERMLELVRELAAEMGIETAWHTGSVPQQRRRAEITRFKNDPACRLFLSTDSGSVGLNLQVASAVINVDLPWNPARLEQRIARAWRKNQTRAVTVVNLVCEGSIEHGILHLLGQKQALADGVLDGQGDVSALKMPSGRGAMVERMQAMMEAAEKAAPRIVSPDEAVAEDLKCRHGEAALLIEARQGGDGRVRVLAVLDLNGEALAAEQKRLATGDGTAPKVELVDRATWTAMQRLQASGVLQLVEGPVRVLHRAPSFVETDVSVERKAAEAATLHGKAERAVRMARVLAQGGFPEEAPALLAKAIGDAAAARLVALGELLLGAATASPAQIASLVERGTIPPNTTATLAALWPGTDLVSGAEVARLLDATEAIVAACREPLATLPTPILKII</sequence>
<keyword evidence="7" id="KW-0347">Helicase</keyword>
<evidence type="ECO:0000259" key="5">
    <source>
        <dbReference type="PROSITE" id="PS51192"/>
    </source>
</evidence>
<dbReference type="SMART" id="SM00487">
    <property type="entry name" value="DEXDc"/>
    <property type="match status" value="1"/>
</dbReference>
<reference evidence="7 8" key="1">
    <citation type="submission" date="2019-09" db="EMBL/GenBank/DDBJ databases">
        <title>Draft Whole-Genome sequence of Blastochloris sulfoviridis DSM 729.</title>
        <authorList>
            <person name="Meyer T.E."/>
            <person name="Kyndt J.A."/>
        </authorList>
    </citation>
    <scope>NUCLEOTIDE SEQUENCE [LARGE SCALE GENOMIC DNA]</scope>
    <source>
        <strain evidence="7 8">DSM 729</strain>
    </source>
</reference>
<evidence type="ECO:0000313" key="8">
    <source>
        <dbReference type="Proteomes" id="UP000323886"/>
    </source>
</evidence>
<dbReference type="InterPro" id="IPR049730">
    <property type="entry name" value="SNF2/RAD54-like_C"/>
</dbReference>
<dbReference type="RefSeq" id="WP_150096367.1">
    <property type="nucleotide sequence ID" value="NZ_VWPL01000005.1"/>
</dbReference>
<dbReference type="InterPro" id="IPR038718">
    <property type="entry name" value="SNF2-like_sf"/>
</dbReference>
<evidence type="ECO:0000256" key="2">
    <source>
        <dbReference type="PROSITE-ProRule" id="PRU00325"/>
    </source>
</evidence>
<dbReference type="InterPro" id="IPR007527">
    <property type="entry name" value="Znf_SWIM"/>
</dbReference>
<gene>
    <name evidence="7" type="ORF">F1193_03895</name>
</gene>
<protein>
    <submittedName>
        <fullName evidence="7">DEAD/DEAH box helicase</fullName>
    </submittedName>
</protein>
<dbReference type="PROSITE" id="PS50966">
    <property type="entry name" value="ZF_SWIM"/>
    <property type="match status" value="1"/>
</dbReference>
<keyword evidence="2" id="KW-0862">Zinc</keyword>
<feature type="domain" description="Helicase ATP-binding" evidence="5">
    <location>
        <begin position="264"/>
        <end position="423"/>
    </location>
</feature>
<dbReference type="SUPFAM" id="SSF52540">
    <property type="entry name" value="P-loop containing nucleoside triphosphate hydrolases"/>
    <property type="match status" value="2"/>
</dbReference>
<dbReference type="GO" id="GO:0016787">
    <property type="term" value="F:hydrolase activity"/>
    <property type="evidence" value="ECO:0007669"/>
    <property type="project" value="UniProtKB-KW"/>
</dbReference>
<feature type="region of interest" description="Disordered" evidence="3">
    <location>
        <begin position="1"/>
        <end position="34"/>
    </location>
</feature>
<feature type="domain" description="Helicase C-terminal" evidence="6">
    <location>
        <begin position="549"/>
        <end position="700"/>
    </location>
</feature>
<dbReference type="OrthoDB" id="9814088at2"/>
<dbReference type="InterPro" id="IPR000330">
    <property type="entry name" value="SNF2_N"/>
</dbReference>
<keyword evidence="2" id="KW-0479">Metal-binding</keyword>
<dbReference type="CDD" id="cd18793">
    <property type="entry name" value="SF2_C_SNF"/>
    <property type="match status" value="1"/>
</dbReference>
<feature type="compositionally biased region" description="Basic residues" evidence="3">
    <location>
        <begin position="17"/>
        <end position="31"/>
    </location>
</feature>
<evidence type="ECO:0000259" key="4">
    <source>
        <dbReference type="PROSITE" id="PS50966"/>
    </source>
</evidence>
<accession>A0A5M6I455</accession>
<dbReference type="Proteomes" id="UP000323886">
    <property type="component" value="Unassembled WGS sequence"/>
</dbReference>
<proteinExistence type="predicted"/>
<dbReference type="PANTHER" id="PTHR10799">
    <property type="entry name" value="SNF2/RAD54 HELICASE FAMILY"/>
    <property type="match status" value="1"/>
</dbReference>
<keyword evidence="1" id="KW-0378">Hydrolase</keyword>
<feature type="domain" description="SWIM-type" evidence="4">
    <location>
        <begin position="87"/>
        <end position="125"/>
    </location>
</feature>
<dbReference type="Gene3D" id="3.40.50.10810">
    <property type="entry name" value="Tandem AAA-ATPase domain"/>
    <property type="match status" value="1"/>
</dbReference>
<name>A0A5M6I455_9HYPH</name>
<dbReference type="GO" id="GO:0008270">
    <property type="term" value="F:zinc ion binding"/>
    <property type="evidence" value="ECO:0007669"/>
    <property type="project" value="UniProtKB-KW"/>
</dbReference>
<evidence type="ECO:0000313" key="7">
    <source>
        <dbReference type="EMBL" id="KAA5602637.1"/>
    </source>
</evidence>
<dbReference type="Gene3D" id="3.40.50.300">
    <property type="entry name" value="P-loop containing nucleotide triphosphate hydrolases"/>
    <property type="match status" value="1"/>
</dbReference>
<dbReference type="Pfam" id="PF00176">
    <property type="entry name" value="SNF2-rel_dom"/>
    <property type="match status" value="1"/>
</dbReference>
<keyword evidence="2" id="KW-0863">Zinc-finger</keyword>
<keyword evidence="7" id="KW-0067">ATP-binding</keyword>
<dbReference type="PROSITE" id="PS51194">
    <property type="entry name" value="HELICASE_CTER"/>
    <property type="match status" value="1"/>
</dbReference>
<dbReference type="PROSITE" id="PS51192">
    <property type="entry name" value="HELICASE_ATP_BIND_1"/>
    <property type="match status" value="1"/>
</dbReference>